<dbReference type="Gene3D" id="1.10.8.10">
    <property type="entry name" value="DNA helicase RuvA subunit, C-terminal domain"/>
    <property type="match status" value="1"/>
</dbReference>
<dbReference type="InterPro" id="IPR009060">
    <property type="entry name" value="UBA-like_sf"/>
</dbReference>
<reference evidence="2 3" key="1">
    <citation type="submission" date="2020-07" db="EMBL/GenBank/DDBJ databases">
        <title>The yeast mating-type switching endonuclease HO is a domesticated member of an unorthodox homing genetic element family.</title>
        <authorList>
            <person name="Coughlan A.Y."/>
            <person name="Lombardi L."/>
            <person name="Braun-Galleani S."/>
            <person name="Martos A.R."/>
            <person name="Galeote V."/>
            <person name="Bigey F."/>
            <person name="Dequin S."/>
            <person name="Byrne K.P."/>
            <person name="Wolfe K.H."/>
        </authorList>
    </citation>
    <scope>NUCLEOTIDE SEQUENCE [LARGE SCALE GENOMIC DNA]</scope>
    <source>
        <strain evidence="2 3">NRRL Y-6702</strain>
    </source>
</reference>
<dbReference type="InterPro" id="IPR001012">
    <property type="entry name" value="UBX_dom"/>
</dbReference>
<gene>
    <name evidence="2" type="ORF">HG535_0D05090</name>
</gene>
<dbReference type="PANTHER" id="PTHR23322">
    <property type="entry name" value="FAS-ASSOCIATED PROTEIN"/>
    <property type="match status" value="1"/>
</dbReference>
<dbReference type="OrthoDB" id="1026733at2759"/>
<proteinExistence type="predicted"/>
<dbReference type="Proteomes" id="UP000509704">
    <property type="component" value="Chromosome 4"/>
</dbReference>
<dbReference type="GO" id="GO:0005783">
    <property type="term" value="C:endoplasmic reticulum"/>
    <property type="evidence" value="ECO:0007669"/>
    <property type="project" value="TreeGrafter"/>
</dbReference>
<dbReference type="SMART" id="SM00166">
    <property type="entry name" value="UBX"/>
    <property type="match status" value="1"/>
</dbReference>
<evidence type="ECO:0000259" key="1">
    <source>
        <dbReference type="SMART" id="SM00166"/>
    </source>
</evidence>
<organism evidence="2 3">
    <name type="scientific">Zygotorulaspora mrakii</name>
    <name type="common">Zygosaccharomyces mrakii</name>
    <dbReference type="NCBI Taxonomy" id="42260"/>
    <lineage>
        <taxon>Eukaryota</taxon>
        <taxon>Fungi</taxon>
        <taxon>Dikarya</taxon>
        <taxon>Ascomycota</taxon>
        <taxon>Saccharomycotina</taxon>
        <taxon>Saccharomycetes</taxon>
        <taxon>Saccharomycetales</taxon>
        <taxon>Saccharomycetaceae</taxon>
        <taxon>Zygotorulaspora</taxon>
    </lineage>
</organism>
<dbReference type="PANTHER" id="PTHR23322:SF1">
    <property type="entry name" value="FAS-ASSOCIATED FACTOR 2"/>
    <property type="match status" value="1"/>
</dbReference>
<evidence type="ECO:0000313" key="3">
    <source>
        <dbReference type="Proteomes" id="UP000509704"/>
    </source>
</evidence>
<dbReference type="AlphaFoldDB" id="A0A7H9B2G0"/>
<dbReference type="RefSeq" id="XP_037144527.1">
    <property type="nucleotide sequence ID" value="XM_037288632.1"/>
</dbReference>
<name>A0A7H9B2G0_ZYGMR</name>
<dbReference type="GO" id="GO:0043130">
    <property type="term" value="F:ubiquitin binding"/>
    <property type="evidence" value="ECO:0007669"/>
    <property type="project" value="TreeGrafter"/>
</dbReference>
<feature type="domain" description="UBX" evidence="1">
    <location>
        <begin position="440"/>
        <end position="589"/>
    </location>
</feature>
<sequence>MPLIIHEGQEFNLSHEEQDQLNQFQMITTFPDADLPLIIRLLQNHGWKLERAMSSYYDNDWKASLEAENSQPAIPERPSTPNVNVSIGEQNQDLSPFLISDMNLVPSLPIVKPIPANYLETYSIVGLNKRKNESWKIMQESSPLLVILMFIPKVLGKLGIGIISLLWGIITFGFRSNVGNENMVSKVPSLPSGNNMRMEEILPQIADENAMGPLLDILCTKMTFNDALKECQEEFKFLLVILIGNISLLESDERDKNSQLFLSKIISEQNVLSLLKSHAQDLVIYAGCVEELEPWLVAKQLKVRYTPECLLVGNVLNSSGSINGVTRLSVLSRLRLTSAKRFYKSLKLSIERYNAELLVSRNEQHELRMAREIRSKQDAAYEESLRQQKVKDEMRRKENEEIVAKQNNELELERKRKWKETAKHLFWLRACVNLLDEKMPISGTKEDTATLQARTSQGLRMILNFKSNTTLYTIYVTLGCFLYLSETKLDSEQWKSKIRNKIKELSKDMSVQCFTSQDIIPEFSDMQEMKKLIEQELSNVPEVFTGQTYVDFDFELVSPFPRHEIPANSTVTIKDVNQLWPKGSVLIEDVVTEDSGGDSGSEEDDA</sequence>
<protein>
    <recommendedName>
        <fullName evidence="1">UBX domain-containing protein</fullName>
    </recommendedName>
</protein>
<dbReference type="EMBL" id="CP058607">
    <property type="protein sequence ID" value="QLG72800.1"/>
    <property type="molecule type" value="Genomic_DNA"/>
</dbReference>
<keyword evidence="3" id="KW-1185">Reference proteome</keyword>
<dbReference type="Pfam" id="PF14555">
    <property type="entry name" value="UBA_4"/>
    <property type="match status" value="1"/>
</dbReference>
<dbReference type="GO" id="GO:0036503">
    <property type="term" value="P:ERAD pathway"/>
    <property type="evidence" value="ECO:0007669"/>
    <property type="project" value="TreeGrafter"/>
</dbReference>
<accession>A0A7H9B2G0</accession>
<evidence type="ECO:0000313" key="2">
    <source>
        <dbReference type="EMBL" id="QLG72800.1"/>
    </source>
</evidence>
<dbReference type="Gene3D" id="3.40.30.10">
    <property type="entry name" value="Glutaredoxin"/>
    <property type="match status" value="1"/>
</dbReference>
<dbReference type="GeneID" id="59236523"/>
<dbReference type="InterPro" id="IPR050730">
    <property type="entry name" value="UBX_domain-protein"/>
</dbReference>
<dbReference type="SUPFAM" id="SSF46934">
    <property type="entry name" value="UBA-like"/>
    <property type="match status" value="1"/>
</dbReference>
<dbReference type="KEGG" id="zmk:HG535_0D05090"/>